<dbReference type="GO" id="GO:0060090">
    <property type="term" value="F:molecular adaptor activity"/>
    <property type="evidence" value="ECO:0007669"/>
    <property type="project" value="TreeGrafter"/>
</dbReference>
<dbReference type="EMBL" id="LUCH01001417">
    <property type="protein sequence ID" value="KAF5403109.1"/>
    <property type="molecule type" value="Genomic_DNA"/>
</dbReference>
<dbReference type="AlphaFoldDB" id="A0A8J4TNP9"/>
<keyword evidence="2 3" id="KW-0802">TPR repeat</keyword>
<evidence type="ECO:0000313" key="6">
    <source>
        <dbReference type="Proteomes" id="UP000748531"/>
    </source>
</evidence>
<dbReference type="PANTHER" id="PTHR45831">
    <property type="entry name" value="LD24721P"/>
    <property type="match status" value="1"/>
</dbReference>
<evidence type="ECO:0000313" key="5">
    <source>
        <dbReference type="EMBL" id="KAF5403109.1"/>
    </source>
</evidence>
<dbReference type="PROSITE" id="PS50293">
    <property type="entry name" value="TPR_REGION"/>
    <property type="match status" value="1"/>
</dbReference>
<dbReference type="Gene3D" id="1.25.40.10">
    <property type="entry name" value="Tetratricopeptide repeat domain"/>
    <property type="match status" value="1"/>
</dbReference>
<feature type="repeat" description="TPR" evidence="3">
    <location>
        <begin position="77"/>
        <end position="110"/>
    </location>
</feature>
<name>A0A8J4TNP9_9TREM</name>
<evidence type="ECO:0000256" key="2">
    <source>
        <dbReference type="ARBA" id="ARBA00022803"/>
    </source>
</evidence>
<dbReference type="SMART" id="SM00028">
    <property type="entry name" value="TPR"/>
    <property type="match status" value="3"/>
</dbReference>
<evidence type="ECO:0000256" key="4">
    <source>
        <dbReference type="SAM" id="MobiDB-lite"/>
    </source>
</evidence>
<dbReference type="Proteomes" id="UP000748531">
    <property type="component" value="Unassembled WGS sequence"/>
</dbReference>
<protein>
    <submittedName>
        <fullName evidence="5">Small glutamine-rich tetratricopeptide repeat-containing protein alpha</fullName>
    </submittedName>
</protein>
<gene>
    <name evidence="5" type="ORF">PHET_03661</name>
</gene>
<dbReference type="SUPFAM" id="SSF48452">
    <property type="entry name" value="TPR-like"/>
    <property type="match status" value="1"/>
</dbReference>
<dbReference type="OrthoDB" id="2335338at2759"/>
<feature type="repeat" description="TPR" evidence="3">
    <location>
        <begin position="43"/>
        <end position="76"/>
    </location>
</feature>
<sequence length="298" mass="32967">MIKRRFPISSQFLRNRSLLPDRNLVKKPNLWLKLLKIKATFVRLIISSLGNLCMKEDQFEEALACYTKAIELSPNYAVYYCNRAAAYSRLNEHHKAIEDCQRALKIDPNYSKAYGRLGIAYSSLGEHAKAAAAYRKCLELDPTNENCQQNLNLTEERLGEARNAPSSGSGAGSGFDFGAVLNNPMMQNIAFQLLRDPHAQNVMADLFSSTFSGTPSSNANANTASPMPDAVPSNQNAPNGDRPVSSEQTTTQPNLDQFMRLGQQLAQQLRATNPQLVDQLRQNFQSSFSSPDSTDSAP</sequence>
<dbReference type="InterPro" id="IPR047150">
    <property type="entry name" value="SGT"/>
</dbReference>
<feature type="repeat" description="TPR" evidence="3">
    <location>
        <begin position="111"/>
        <end position="144"/>
    </location>
</feature>
<dbReference type="PANTHER" id="PTHR45831:SF2">
    <property type="entry name" value="LD24721P"/>
    <property type="match status" value="1"/>
</dbReference>
<evidence type="ECO:0000256" key="1">
    <source>
        <dbReference type="ARBA" id="ARBA00022737"/>
    </source>
</evidence>
<feature type="compositionally biased region" description="Polar residues" evidence="4">
    <location>
        <begin position="213"/>
        <end position="225"/>
    </location>
</feature>
<dbReference type="InterPro" id="IPR011990">
    <property type="entry name" value="TPR-like_helical_dom_sf"/>
</dbReference>
<dbReference type="InterPro" id="IPR019734">
    <property type="entry name" value="TPR_rpt"/>
</dbReference>
<keyword evidence="6" id="KW-1185">Reference proteome</keyword>
<proteinExistence type="predicted"/>
<reference evidence="5" key="1">
    <citation type="submission" date="2019-05" db="EMBL/GenBank/DDBJ databases">
        <title>Annotation for the trematode Paragonimus heterotremus.</title>
        <authorList>
            <person name="Choi Y.-J."/>
        </authorList>
    </citation>
    <scope>NUCLEOTIDE SEQUENCE</scope>
    <source>
        <strain evidence="5">LC</strain>
    </source>
</reference>
<organism evidence="5 6">
    <name type="scientific">Paragonimus heterotremus</name>
    <dbReference type="NCBI Taxonomy" id="100268"/>
    <lineage>
        <taxon>Eukaryota</taxon>
        <taxon>Metazoa</taxon>
        <taxon>Spiralia</taxon>
        <taxon>Lophotrochozoa</taxon>
        <taxon>Platyhelminthes</taxon>
        <taxon>Trematoda</taxon>
        <taxon>Digenea</taxon>
        <taxon>Plagiorchiida</taxon>
        <taxon>Troglotremata</taxon>
        <taxon>Troglotrematidae</taxon>
        <taxon>Paragonimus</taxon>
    </lineage>
</organism>
<feature type="region of interest" description="Disordered" evidence="4">
    <location>
        <begin position="213"/>
        <end position="250"/>
    </location>
</feature>
<dbReference type="Pfam" id="PF00515">
    <property type="entry name" value="TPR_1"/>
    <property type="match status" value="3"/>
</dbReference>
<comment type="caution">
    <text evidence="5">The sequence shown here is derived from an EMBL/GenBank/DDBJ whole genome shotgun (WGS) entry which is preliminary data.</text>
</comment>
<dbReference type="GO" id="GO:0072380">
    <property type="term" value="C:TRC complex"/>
    <property type="evidence" value="ECO:0007669"/>
    <property type="project" value="TreeGrafter"/>
</dbReference>
<dbReference type="GO" id="GO:0006620">
    <property type="term" value="P:post-translational protein targeting to endoplasmic reticulum membrane"/>
    <property type="evidence" value="ECO:0007669"/>
    <property type="project" value="TreeGrafter"/>
</dbReference>
<dbReference type="GO" id="GO:0016020">
    <property type="term" value="C:membrane"/>
    <property type="evidence" value="ECO:0007669"/>
    <property type="project" value="TreeGrafter"/>
</dbReference>
<keyword evidence="1" id="KW-0677">Repeat</keyword>
<accession>A0A8J4TNP9</accession>
<evidence type="ECO:0000256" key="3">
    <source>
        <dbReference type="PROSITE-ProRule" id="PRU00339"/>
    </source>
</evidence>
<dbReference type="PROSITE" id="PS50005">
    <property type="entry name" value="TPR"/>
    <property type="match status" value="3"/>
</dbReference>